<sequence length="124" mass="13306">MPEETIRIVTNETPQNSSGRKDPIGMAGSYWDEETEPVEISTTQDGLTFHEISAEKLEQELAQLMKAMDISLTRAAAQANMQSVELAEVEISLAISANGSLSIVGLGAEISGTTSISLKLKPKQ</sequence>
<dbReference type="EMBL" id="JADEWZ010000048">
    <property type="protein sequence ID" value="MBE9118486.1"/>
    <property type="molecule type" value="Genomic_DNA"/>
</dbReference>
<evidence type="ECO:0000256" key="2">
    <source>
        <dbReference type="SAM" id="MobiDB-lite"/>
    </source>
</evidence>
<feature type="domain" description="Pepco" evidence="3">
    <location>
        <begin position="6"/>
        <end position="121"/>
    </location>
</feature>
<keyword evidence="1" id="KW-0175">Coiled coil</keyword>
<comment type="caution">
    <text evidence="4">The sequence shown here is derived from an EMBL/GenBank/DDBJ whole genome shotgun (WGS) entry which is preliminary data.</text>
</comment>
<evidence type="ECO:0000259" key="3">
    <source>
        <dbReference type="Pfam" id="PF24393"/>
    </source>
</evidence>
<evidence type="ECO:0000313" key="4">
    <source>
        <dbReference type="EMBL" id="MBE9118486.1"/>
    </source>
</evidence>
<evidence type="ECO:0000256" key="1">
    <source>
        <dbReference type="SAM" id="Coils"/>
    </source>
</evidence>
<feature type="region of interest" description="Disordered" evidence="2">
    <location>
        <begin position="1"/>
        <end position="28"/>
    </location>
</feature>
<dbReference type="RefSeq" id="WP_194031570.1">
    <property type="nucleotide sequence ID" value="NZ_JADEWZ010000048.1"/>
</dbReference>
<feature type="coiled-coil region" evidence="1">
    <location>
        <begin position="47"/>
        <end position="74"/>
    </location>
</feature>
<evidence type="ECO:0000313" key="5">
    <source>
        <dbReference type="Proteomes" id="UP000654482"/>
    </source>
</evidence>
<accession>A0A8J7E0Z0</accession>
<protein>
    <recommendedName>
        <fullName evidence="3">Pepco domain-containing protein</fullName>
    </recommendedName>
</protein>
<keyword evidence="5" id="KW-1185">Reference proteome</keyword>
<feature type="compositionally biased region" description="Polar residues" evidence="2">
    <location>
        <begin position="8"/>
        <end position="18"/>
    </location>
</feature>
<dbReference type="AlphaFoldDB" id="A0A8J7E0Z0"/>
<dbReference type="Pfam" id="PF24393">
    <property type="entry name" value="Pepco"/>
    <property type="match status" value="1"/>
</dbReference>
<name>A0A8J7E0Z0_9CYAN</name>
<gene>
    <name evidence="4" type="ORF">IQ249_21580</name>
</gene>
<organism evidence="4 5">
    <name type="scientific">Lusitaniella coriacea LEGE 07157</name>
    <dbReference type="NCBI Taxonomy" id="945747"/>
    <lineage>
        <taxon>Bacteria</taxon>
        <taxon>Bacillati</taxon>
        <taxon>Cyanobacteriota</taxon>
        <taxon>Cyanophyceae</taxon>
        <taxon>Spirulinales</taxon>
        <taxon>Lusitaniellaceae</taxon>
        <taxon>Lusitaniella</taxon>
    </lineage>
</organism>
<dbReference type="InterPro" id="IPR056947">
    <property type="entry name" value="Pepco_dom"/>
</dbReference>
<dbReference type="Proteomes" id="UP000654482">
    <property type="component" value="Unassembled WGS sequence"/>
</dbReference>
<proteinExistence type="predicted"/>
<reference evidence="4" key="1">
    <citation type="submission" date="2020-10" db="EMBL/GenBank/DDBJ databases">
        <authorList>
            <person name="Castelo-Branco R."/>
            <person name="Eusebio N."/>
            <person name="Adriana R."/>
            <person name="Vieira A."/>
            <person name="Brugerolle De Fraissinette N."/>
            <person name="Rezende De Castro R."/>
            <person name="Schneider M.P."/>
            <person name="Vasconcelos V."/>
            <person name="Leao P.N."/>
        </authorList>
    </citation>
    <scope>NUCLEOTIDE SEQUENCE</scope>
    <source>
        <strain evidence="4">LEGE 07157</strain>
    </source>
</reference>